<dbReference type="GO" id="GO:0006355">
    <property type="term" value="P:regulation of DNA-templated transcription"/>
    <property type="evidence" value="ECO:0000318"/>
    <property type="project" value="GO_Central"/>
</dbReference>
<feature type="domain" description="AWS" evidence="11">
    <location>
        <begin position="11"/>
        <end position="62"/>
    </location>
</feature>
<evidence type="ECO:0000256" key="8">
    <source>
        <dbReference type="SAM" id="MobiDB-lite"/>
    </source>
</evidence>
<evidence type="ECO:0000259" key="10">
    <source>
        <dbReference type="PROSITE" id="PS50868"/>
    </source>
</evidence>
<evidence type="ECO:0000256" key="2">
    <source>
        <dbReference type="ARBA" id="ARBA00004286"/>
    </source>
</evidence>
<dbReference type="InterPro" id="IPR001214">
    <property type="entry name" value="SET_dom"/>
</dbReference>
<dbReference type="GO" id="GO:0005634">
    <property type="term" value="C:nucleus"/>
    <property type="evidence" value="ECO:0000318"/>
    <property type="project" value="GO_Central"/>
</dbReference>
<dbReference type="InterPro" id="IPR046341">
    <property type="entry name" value="SET_dom_sf"/>
</dbReference>
<dbReference type="SMART" id="SM00317">
    <property type="entry name" value="SET"/>
    <property type="match status" value="1"/>
</dbReference>
<dbReference type="GO" id="GO:0000785">
    <property type="term" value="C:chromatin"/>
    <property type="evidence" value="ECO:0000318"/>
    <property type="project" value="GO_Central"/>
</dbReference>
<reference evidence="12" key="2">
    <citation type="submission" date="2015-06" db="UniProtKB">
        <authorList>
            <consortium name="EnsemblPlants"/>
        </authorList>
    </citation>
    <scope>IDENTIFICATION</scope>
    <source>
        <strain evidence="12">DM1-3 516 R44</strain>
    </source>
</reference>
<keyword evidence="7" id="KW-0539">Nucleus</keyword>
<evidence type="ECO:0000256" key="6">
    <source>
        <dbReference type="ARBA" id="ARBA00022691"/>
    </source>
</evidence>
<keyword evidence="4" id="KW-0489">Methyltransferase</keyword>
<dbReference type="HOGENOM" id="CLU_774782_0_0_1"/>
<dbReference type="EnsemblPlants" id="PGSC0003DMT400059198">
    <property type="protein sequence ID" value="PGSC0003DMT400059198"/>
    <property type="gene ID" value="PGSC0003DMG400022994"/>
</dbReference>
<dbReference type="PROSITE" id="PS50868">
    <property type="entry name" value="POST_SET"/>
    <property type="match status" value="1"/>
</dbReference>
<feature type="region of interest" description="Disordered" evidence="8">
    <location>
        <begin position="283"/>
        <end position="358"/>
    </location>
</feature>
<feature type="compositionally biased region" description="Basic residues" evidence="8">
    <location>
        <begin position="322"/>
        <end position="332"/>
    </location>
</feature>
<keyword evidence="6" id="KW-0949">S-adenosyl-L-methionine</keyword>
<sequence>MSYRHKKLKEEDVAVCECKYGVNDPETACGERCLNVLTSTECTLGYCQSGENCRNQRFQKCEYAKTKLFRTEGRGWGLLADENIKAGQFIMEYCGEVLSSEAAKKRCLAYEAHKVKDAYIISVNANYFIDATKKGSLARFINHSCQPNCETRKWIVLGETRVGIFAKRDISVGMELSYNYNFEWYGGAPVRCLCGAANCSLFLGSKSQGFKLAQECSHVWEEEDNRYIVDNLPLYGTTNDDESSPMISGTSGGNEHSYKGCNQVCEEGDNRYIVDNLPLYDTTNDDESSPVISGTSGGNEHTKILNDGEGSTFKVEPTNSTIKKKSQRKPKLKALLQSDVTNIGDDKDEDIEEGEATE</sequence>
<dbReference type="PROSITE" id="PS50280">
    <property type="entry name" value="SET"/>
    <property type="match status" value="1"/>
</dbReference>
<dbReference type="AlphaFoldDB" id="M1C3Y1"/>
<evidence type="ECO:0000256" key="3">
    <source>
        <dbReference type="ARBA" id="ARBA00022454"/>
    </source>
</evidence>
<dbReference type="OMA" id="GMELSYN"/>
<feature type="compositionally biased region" description="Acidic residues" evidence="8">
    <location>
        <begin position="346"/>
        <end position="358"/>
    </location>
</feature>
<keyword evidence="13" id="KW-1185">Reference proteome</keyword>
<evidence type="ECO:0000256" key="4">
    <source>
        <dbReference type="ARBA" id="ARBA00022603"/>
    </source>
</evidence>
<reference evidence="13" key="1">
    <citation type="journal article" date="2011" name="Nature">
        <title>Genome sequence and analysis of the tuber crop potato.</title>
        <authorList>
            <consortium name="The Potato Genome Sequencing Consortium"/>
        </authorList>
    </citation>
    <scope>NUCLEOTIDE SEQUENCE [LARGE SCALE GENOMIC DNA]</scope>
    <source>
        <strain evidence="13">cv. DM1-3 516 R44</strain>
    </source>
</reference>
<dbReference type="FunFam" id="2.170.270.10:FF:000028">
    <property type="entry name" value="Histone-lysine N-methyltransferase"/>
    <property type="match status" value="1"/>
</dbReference>
<dbReference type="Gene3D" id="2.170.270.10">
    <property type="entry name" value="SET domain"/>
    <property type="match status" value="1"/>
</dbReference>
<accession>M1C3Y1</accession>
<evidence type="ECO:0000313" key="12">
    <source>
        <dbReference type="EnsemblPlants" id="PGSC0003DMT400059198"/>
    </source>
</evidence>
<dbReference type="Pfam" id="PF00856">
    <property type="entry name" value="SET"/>
    <property type="match status" value="1"/>
</dbReference>
<feature type="domain" description="SET" evidence="9">
    <location>
        <begin position="64"/>
        <end position="181"/>
    </location>
</feature>
<proteinExistence type="predicted"/>
<dbReference type="GO" id="GO:0046975">
    <property type="term" value="F:histone H3K36 methyltransferase activity"/>
    <property type="evidence" value="ECO:0000318"/>
    <property type="project" value="GO_Central"/>
</dbReference>
<evidence type="ECO:0000256" key="7">
    <source>
        <dbReference type="ARBA" id="ARBA00023242"/>
    </source>
</evidence>
<dbReference type="InterPro" id="IPR003616">
    <property type="entry name" value="Post-SET_dom"/>
</dbReference>
<evidence type="ECO:0000256" key="5">
    <source>
        <dbReference type="ARBA" id="ARBA00022679"/>
    </source>
</evidence>
<protein>
    <submittedName>
        <fullName evidence="12">Set domain protein</fullName>
    </submittedName>
</protein>
<evidence type="ECO:0000259" key="9">
    <source>
        <dbReference type="PROSITE" id="PS50280"/>
    </source>
</evidence>
<feature type="domain" description="Post-SET" evidence="10">
    <location>
        <begin position="188"/>
        <end position="204"/>
    </location>
</feature>
<dbReference type="InterPro" id="IPR006560">
    <property type="entry name" value="AWS_dom"/>
</dbReference>
<evidence type="ECO:0000256" key="1">
    <source>
        <dbReference type="ARBA" id="ARBA00004123"/>
    </source>
</evidence>
<dbReference type="PROSITE" id="PS51215">
    <property type="entry name" value="AWS"/>
    <property type="match status" value="1"/>
</dbReference>
<dbReference type="eggNOG" id="KOG4442">
    <property type="taxonomic scope" value="Eukaryota"/>
</dbReference>
<dbReference type="SMART" id="SM00570">
    <property type="entry name" value="AWS"/>
    <property type="match status" value="1"/>
</dbReference>
<dbReference type="Gramene" id="PGSC0003DMT400059198">
    <property type="protein sequence ID" value="PGSC0003DMT400059198"/>
    <property type="gene ID" value="PGSC0003DMG400022994"/>
</dbReference>
<dbReference type="Proteomes" id="UP000011115">
    <property type="component" value="Unassembled WGS sequence"/>
</dbReference>
<dbReference type="SUPFAM" id="SSF82199">
    <property type="entry name" value="SET domain"/>
    <property type="match status" value="1"/>
</dbReference>
<dbReference type="InterPro" id="IPR050777">
    <property type="entry name" value="SET2_Histone-Lys_MeTrsfase"/>
</dbReference>
<organism evidence="12 13">
    <name type="scientific">Solanum tuberosum</name>
    <name type="common">Potato</name>
    <dbReference type="NCBI Taxonomy" id="4113"/>
    <lineage>
        <taxon>Eukaryota</taxon>
        <taxon>Viridiplantae</taxon>
        <taxon>Streptophyta</taxon>
        <taxon>Embryophyta</taxon>
        <taxon>Tracheophyta</taxon>
        <taxon>Spermatophyta</taxon>
        <taxon>Magnoliopsida</taxon>
        <taxon>eudicotyledons</taxon>
        <taxon>Gunneridae</taxon>
        <taxon>Pentapetalae</taxon>
        <taxon>asterids</taxon>
        <taxon>lamiids</taxon>
        <taxon>Solanales</taxon>
        <taxon>Solanaceae</taxon>
        <taxon>Solanoideae</taxon>
        <taxon>Solaneae</taxon>
        <taxon>Solanum</taxon>
    </lineage>
</organism>
<dbReference type="STRING" id="4113.M1C3Y1"/>
<dbReference type="InParanoid" id="M1C3Y1"/>
<name>M1C3Y1_SOLTU</name>
<evidence type="ECO:0000313" key="13">
    <source>
        <dbReference type="Proteomes" id="UP000011115"/>
    </source>
</evidence>
<keyword evidence="3" id="KW-0158">Chromosome</keyword>
<evidence type="ECO:0000259" key="11">
    <source>
        <dbReference type="PROSITE" id="PS51215"/>
    </source>
</evidence>
<comment type="subcellular location">
    <subcellularLocation>
        <location evidence="2">Chromosome</location>
    </subcellularLocation>
    <subcellularLocation>
        <location evidence="1">Nucleus</location>
    </subcellularLocation>
</comment>
<dbReference type="Pfam" id="PF17907">
    <property type="entry name" value="AWS"/>
    <property type="match status" value="1"/>
</dbReference>
<keyword evidence="5" id="KW-0808">Transferase</keyword>
<dbReference type="GO" id="GO:0032259">
    <property type="term" value="P:methylation"/>
    <property type="evidence" value="ECO:0007669"/>
    <property type="project" value="UniProtKB-KW"/>
</dbReference>
<dbReference type="PANTHER" id="PTHR22884">
    <property type="entry name" value="SET DOMAIN PROTEINS"/>
    <property type="match status" value="1"/>
</dbReference>
<dbReference type="PaxDb" id="4113-PGSC0003DMT400059198"/>